<evidence type="ECO:0000256" key="1">
    <source>
        <dbReference type="SAM" id="Phobius"/>
    </source>
</evidence>
<keyword evidence="1" id="KW-0812">Transmembrane</keyword>
<keyword evidence="2" id="KW-0732">Signal</keyword>
<keyword evidence="1" id="KW-0472">Membrane</keyword>
<keyword evidence="4" id="KW-1185">Reference proteome</keyword>
<evidence type="ECO:0000313" key="4">
    <source>
        <dbReference type="Proteomes" id="UP000728032"/>
    </source>
</evidence>
<dbReference type="AlphaFoldDB" id="A0A7R9QJA0"/>
<dbReference type="EMBL" id="OC917140">
    <property type="protein sequence ID" value="CAD7646272.1"/>
    <property type="molecule type" value="Genomic_DNA"/>
</dbReference>
<dbReference type="EMBL" id="CAJPVJ010002315">
    <property type="protein sequence ID" value="CAG2166109.1"/>
    <property type="molecule type" value="Genomic_DNA"/>
</dbReference>
<sequence>MLPKLYIMLIVFVLVLVYSVRANNHDHVFKQGNALHFKHHLAHDCMEKVRHKVVNCIRDSGLTFDETDRQQACCYLWIAQDCARQEAKHTCTSLEKRAVEENVWNNIHRYNEDYCDLYHYHKITCSNAPTMITLSIWAVWLSLSVLLIIKFF</sequence>
<dbReference type="Proteomes" id="UP000728032">
    <property type="component" value="Unassembled WGS sequence"/>
</dbReference>
<evidence type="ECO:0000256" key="2">
    <source>
        <dbReference type="SAM" id="SignalP"/>
    </source>
</evidence>
<feature type="transmembrane region" description="Helical" evidence="1">
    <location>
        <begin position="131"/>
        <end position="149"/>
    </location>
</feature>
<keyword evidence="1" id="KW-1133">Transmembrane helix</keyword>
<dbReference type="OrthoDB" id="10384259at2759"/>
<protein>
    <submittedName>
        <fullName evidence="3">Uncharacterized protein</fullName>
    </submittedName>
</protein>
<gene>
    <name evidence="3" type="ORF">ONB1V03_LOCUS5636</name>
</gene>
<proteinExistence type="predicted"/>
<reference evidence="3" key="1">
    <citation type="submission" date="2020-11" db="EMBL/GenBank/DDBJ databases">
        <authorList>
            <person name="Tran Van P."/>
        </authorList>
    </citation>
    <scope>NUCLEOTIDE SEQUENCE</scope>
</reference>
<organism evidence="3">
    <name type="scientific">Oppiella nova</name>
    <dbReference type="NCBI Taxonomy" id="334625"/>
    <lineage>
        <taxon>Eukaryota</taxon>
        <taxon>Metazoa</taxon>
        <taxon>Ecdysozoa</taxon>
        <taxon>Arthropoda</taxon>
        <taxon>Chelicerata</taxon>
        <taxon>Arachnida</taxon>
        <taxon>Acari</taxon>
        <taxon>Acariformes</taxon>
        <taxon>Sarcoptiformes</taxon>
        <taxon>Oribatida</taxon>
        <taxon>Brachypylina</taxon>
        <taxon>Oppioidea</taxon>
        <taxon>Oppiidae</taxon>
        <taxon>Oppiella</taxon>
    </lineage>
</organism>
<evidence type="ECO:0000313" key="3">
    <source>
        <dbReference type="EMBL" id="CAD7646272.1"/>
    </source>
</evidence>
<feature type="chain" id="PRO_5035680755" evidence="2">
    <location>
        <begin position="23"/>
        <end position="152"/>
    </location>
</feature>
<name>A0A7R9QJA0_9ACAR</name>
<accession>A0A7R9QJA0</accession>
<feature type="signal peptide" evidence="2">
    <location>
        <begin position="1"/>
        <end position="22"/>
    </location>
</feature>